<gene>
    <name evidence="5" type="ORF">B5808_13390</name>
</gene>
<dbReference type="Pfam" id="PF00392">
    <property type="entry name" value="GntR"/>
    <property type="match status" value="1"/>
</dbReference>
<evidence type="ECO:0000256" key="2">
    <source>
        <dbReference type="ARBA" id="ARBA00023125"/>
    </source>
</evidence>
<dbReference type="PANTHER" id="PTHR38445">
    <property type="entry name" value="HTH-TYPE TRANSCRIPTIONAL REPRESSOR YTRA"/>
    <property type="match status" value="1"/>
</dbReference>
<protein>
    <submittedName>
        <fullName evidence="5">GntR family transcriptional regulator</fullName>
    </submittedName>
</protein>
<dbReference type="Proteomes" id="UP000192775">
    <property type="component" value="Chromosome"/>
</dbReference>
<dbReference type="AlphaFoldDB" id="A0A1X9LLM5"/>
<dbReference type="SUPFAM" id="SSF46785">
    <property type="entry name" value="Winged helix' DNA-binding domain"/>
    <property type="match status" value="1"/>
</dbReference>
<evidence type="ECO:0000256" key="3">
    <source>
        <dbReference type="ARBA" id="ARBA00023163"/>
    </source>
</evidence>
<keyword evidence="1" id="KW-0805">Transcription regulation</keyword>
<dbReference type="STRING" id="1619308.B5808_13390"/>
<sequence>MFFRVDHASPVSLADQIAVQVRAGIASGELSPGERLPTARDLAEGLRVNMHTVLRAYGRLRDEGTIEMRQGRGAWVRPEANAAMVRITELAAQLAAEGRKLGLSAQELTRLVELS</sequence>
<proteinExistence type="predicted"/>
<name>A0A1X9LLM5_9MICO</name>
<dbReference type="KEGG" id="cphy:B5808_13390"/>
<keyword evidence="6" id="KW-1185">Reference proteome</keyword>
<keyword evidence="2" id="KW-0238">DNA-binding</keyword>
<dbReference type="PANTHER" id="PTHR38445:SF7">
    <property type="entry name" value="GNTR-FAMILY TRANSCRIPTIONAL REGULATOR"/>
    <property type="match status" value="1"/>
</dbReference>
<evidence type="ECO:0000313" key="5">
    <source>
        <dbReference type="EMBL" id="ARJ06105.1"/>
    </source>
</evidence>
<dbReference type="InterPro" id="IPR036388">
    <property type="entry name" value="WH-like_DNA-bd_sf"/>
</dbReference>
<evidence type="ECO:0000313" key="6">
    <source>
        <dbReference type="Proteomes" id="UP000192775"/>
    </source>
</evidence>
<accession>A0A1X9LLM5</accession>
<dbReference type="SMART" id="SM00345">
    <property type="entry name" value="HTH_GNTR"/>
    <property type="match status" value="1"/>
</dbReference>
<dbReference type="InterPro" id="IPR036390">
    <property type="entry name" value="WH_DNA-bd_sf"/>
</dbReference>
<dbReference type="InterPro" id="IPR000524">
    <property type="entry name" value="Tscrpt_reg_HTH_GntR"/>
</dbReference>
<feature type="domain" description="HTH gntR-type" evidence="4">
    <location>
        <begin position="11"/>
        <end position="79"/>
    </location>
</feature>
<dbReference type="GO" id="GO:0003677">
    <property type="term" value="F:DNA binding"/>
    <property type="evidence" value="ECO:0007669"/>
    <property type="project" value="UniProtKB-KW"/>
</dbReference>
<evidence type="ECO:0000259" key="4">
    <source>
        <dbReference type="PROSITE" id="PS50949"/>
    </source>
</evidence>
<dbReference type="RefSeq" id="WP_085020243.1">
    <property type="nucleotide sequence ID" value="NZ_BMHD01000001.1"/>
</dbReference>
<dbReference type="EMBL" id="CP020715">
    <property type="protein sequence ID" value="ARJ06105.1"/>
    <property type="molecule type" value="Genomic_DNA"/>
</dbReference>
<evidence type="ECO:0000256" key="1">
    <source>
        <dbReference type="ARBA" id="ARBA00023015"/>
    </source>
</evidence>
<dbReference type="Gene3D" id="1.10.10.10">
    <property type="entry name" value="Winged helix-like DNA-binding domain superfamily/Winged helix DNA-binding domain"/>
    <property type="match status" value="1"/>
</dbReference>
<dbReference type="CDD" id="cd07377">
    <property type="entry name" value="WHTH_GntR"/>
    <property type="match status" value="1"/>
</dbReference>
<reference evidence="5 6" key="1">
    <citation type="submission" date="2017-04" db="EMBL/GenBank/DDBJ databases">
        <authorList>
            <person name="Afonso C.L."/>
            <person name="Miller P.J."/>
            <person name="Scott M.A."/>
            <person name="Spackman E."/>
            <person name="Goraichik I."/>
            <person name="Dimitrov K.M."/>
            <person name="Suarez D.L."/>
            <person name="Swayne D.E."/>
        </authorList>
    </citation>
    <scope>NUCLEOTIDE SEQUENCE [LARGE SCALE GENOMIC DNA]</scope>
    <source>
        <strain evidence="6">XA(T)</strain>
    </source>
</reference>
<organism evidence="5 6">
    <name type="scientific">Cnuibacter physcomitrellae</name>
    <dbReference type="NCBI Taxonomy" id="1619308"/>
    <lineage>
        <taxon>Bacteria</taxon>
        <taxon>Bacillati</taxon>
        <taxon>Actinomycetota</taxon>
        <taxon>Actinomycetes</taxon>
        <taxon>Micrococcales</taxon>
        <taxon>Microbacteriaceae</taxon>
        <taxon>Cnuibacter</taxon>
    </lineage>
</organism>
<dbReference type="GO" id="GO:0003700">
    <property type="term" value="F:DNA-binding transcription factor activity"/>
    <property type="evidence" value="ECO:0007669"/>
    <property type="project" value="InterPro"/>
</dbReference>
<dbReference type="PROSITE" id="PS50949">
    <property type="entry name" value="HTH_GNTR"/>
    <property type="match status" value="1"/>
</dbReference>
<keyword evidence="3" id="KW-0804">Transcription</keyword>